<keyword evidence="2" id="KW-1185">Reference proteome</keyword>
<gene>
    <name evidence="1" type="ORF">BEN49_20480</name>
</gene>
<proteinExistence type="predicted"/>
<comment type="caution">
    <text evidence="1">The sequence shown here is derived from an EMBL/GenBank/DDBJ whole genome shotgun (WGS) entry which is preliminary data.</text>
</comment>
<dbReference type="AlphaFoldDB" id="A0A1G1TK82"/>
<name>A0A1G1TK82_9BACT</name>
<evidence type="ECO:0000313" key="1">
    <source>
        <dbReference type="EMBL" id="OGX91275.1"/>
    </source>
</evidence>
<sequence length="66" mass="6758">MTATGGTGAVAVHLTIDNFVDGGTHPTGEPFSSALGTRFVTGGVRQYRAEVVGQPSLFVTGSFTVE</sequence>
<reference evidence="1 2" key="1">
    <citation type="submission" date="2016-08" db="EMBL/GenBank/DDBJ databases">
        <title>Hymenobacter coccineus sp. nov., Hymenobacter lapidarius sp. nov. and Hymenobacter glacialis sp. nov., isolated from Antarctic soil.</title>
        <authorList>
            <person name="Sedlacek I."/>
            <person name="Kralova S."/>
            <person name="Kyrova K."/>
            <person name="Maslanova I."/>
            <person name="Stankova E."/>
            <person name="Vrbovska V."/>
            <person name="Nemec M."/>
            <person name="Bartak M."/>
            <person name="Svec P."/>
            <person name="Busse H.-J."/>
            <person name="Pantucek R."/>
        </authorList>
    </citation>
    <scope>NUCLEOTIDE SEQUENCE [LARGE SCALE GENOMIC DNA]</scope>
    <source>
        <strain evidence="1 2">CCM 8649</strain>
    </source>
</reference>
<evidence type="ECO:0000313" key="2">
    <source>
        <dbReference type="Proteomes" id="UP000177506"/>
    </source>
</evidence>
<protein>
    <submittedName>
        <fullName evidence="1">Uncharacterized protein</fullName>
    </submittedName>
</protein>
<organism evidence="1 2">
    <name type="scientific">Hymenobacter coccineus</name>
    <dbReference type="NCBI Taxonomy" id="1908235"/>
    <lineage>
        <taxon>Bacteria</taxon>
        <taxon>Pseudomonadati</taxon>
        <taxon>Bacteroidota</taxon>
        <taxon>Cytophagia</taxon>
        <taxon>Cytophagales</taxon>
        <taxon>Hymenobacteraceae</taxon>
        <taxon>Hymenobacter</taxon>
    </lineage>
</organism>
<dbReference type="Proteomes" id="UP000177506">
    <property type="component" value="Unassembled WGS sequence"/>
</dbReference>
<dbReference type="EMBL" id="MDZA01000074">
    <property type="protein sequence ID" value="OGX91275.1"/>
    <property type="molecule type" value="Genomic_DNA"/>
</dbReference>
<accession>A0A1G1TK82</accession>